<organism evidence="1 2">
    <name type="scientific">Naganishia onofrii</name>
    <dbReference type="NCBI Taxonomy" id="1851511"/>
    <lineage>
        <taxon>Eukaryota</taxon>
        <taxon>Fungi</taxon>
        <taxon>Dikarya</taxon>
        <taxon>Basidiomycota</taxon>
        <taxon>Agaricomycotina</taxon>
        <taxon>Tremellomycetes</taxon>
        <taxon>Filobasidiales</taxon>
        <taxon>Filobasidiaceae</taxon>
        <taxon>Naganishia</taxon>
    </lineage>
</organism>
<gene>
    <name evidence="1" type="ORF">QFC24_004913</name>
</gene>
<evidence type="ECO:0000313" key="2">
    <source>
        <dbReference type="Proteomes" id="UP001234202"/>
    </source>
</evidence>
<name>A0ACC2XB40_9TREE</name>
<keyword evidence="2" id="KW-1185">Reference proteome</keyword>
<dbReference type="Proteomes" id="UP001234202">
    <property type="component" value="Unassembled WGS sequence"/>
</dbReference>
<evidence type="ECO:0000313" key="1">
    <source>
        <dbReference type="EMBL" id="KAJ9121238.1"/>
    </source>
</evidence>
<sequence>MTTTGGESGVVPGSFPWSGNTEKGTIRSEATVRETERRRPKDVVAEKRKDEEPMLQSQLQSASGAATELVRGGGRLGTGTTAATADLSTTATTTKPGNPIPAIVRPSTLVLPSTYIKSSTPAHLPPQPTATTTHKPIPGVSKSYLNTSTTTTKPPAFQFHTQQPLPPHPTTFAATLASPPVITGTPAYGLSSARGKDGLTDAERVRKEWVDAQKEARRVRRREEKRAAAAMRAGAEGQGQAGLTRGDEQALLSAVAAADEGIAGQAPVSRNYSGNIPAPAAGTQKDQPVAPSGLEDRPRRKKKIRNRDEGKMVGGVQVGMDGEVVEEAETGIQRIIIPQPLIVSSGGTTSQQAKRSVEQQEQGRRVKRVKQSRRLVAGEEGANPPPQGDSSVRVNGRRTGNTNVADVDGRSGAAGGAGTTLHRHHSHLRDRGGGRDTRTTNLLRQASMRRRNVWDDLGDLSAGERAPPPAFGAAGVGANAGGRGLPGASPLAREVVHEGADGGRSGNANGSMNGHAVPNGVNGDNDGLPLHPDMDPNDPPPPFPEGEEPRSQQQQQQGGNDAERTPVPPRSPPPSFEFAVAQFQVQATMAGLRRGSTTSSTSSGSSVVECGPPTELQSRMMEEREAWERDISEGFSLEERLDRAAQRAKLFERANQLALDVTPTMQPASDAAADESTKRETLLRAGEPVSRFSKEEKGKGKAVGQAVPVANGTDATRTDDGLQAAVEPRQEMSSPKQVPVVDLQDEEAAPAKVEEGKPSRSYIKQSSIRHPEPRDQVISPVKNDLGRTDSKVEEPAVLDAPTPVLLASPVSMAERPLPALPQASQPSSRSSQPLFTRKPSAGRETNPWKLLRKMSSAGATPPAADQTSSSPLQSPSGLFQRQASDVSGSDAISLNRTRSNVEERPKPSKRPSALSRMTSQLFKPNLGMDAGSSPADSGASDKQNGHEVDKSPRIDVSAELEEVLAESPVAETPLMRYNDPPIRSPVQQSPPKAYIAQKHPFNRAVKPAWMLANQPIRQDPRAIIIMGEDAPKNTQSSEPIGPAVTTDPLVQASVADERPLVTAQKEALIGQGRPTVTSRLPPPPPVPIRNPLPTKRSVEGLPPPRLASKLEEEDSTTDIDFTASDISGSDSDSGSESTSTLSSSSSSTSISEVMAKRRVSTYRLLPPRGIPAEVLRSSEPPPPSRLRERRERPRPNGPRARDEPPPLPPRPAAPTIHEEPAEEEAETEEVEPPAIQSIPAAQTNLPTKVSPPSFPHRRVEKSPPVAPPRALPETETVTVTNQPANVQTAKPAPPPVPARKPHVRKPSNGKASVQSPVEPVKEATLQERIMASLLPEAPSHERAIPRALQDTIRASILPGGATEAPAQRSRPAAFRSLMSGTATPQTAPVFQTAQPKRKKSANPTGKLNIKPRFDDRPELELKSQLALRVNRWRMKEVPWTREEIEEELRRMNAQLEEDWPPQKVERTQSSPEIATKGMDSVRVGSGRIRDGQMRITSASTADHKEKKVADPPAMQLAHESPKPPVPVVQPPLESPKPLMQPKPTTTAPESPGLSVSHPANDQASLQRSVAEPSQKSPSTRPRTQISPTIEYTDLDLAAARLEGTADEFEVRVRRGPLAH</sequence>
<accession>A0ACC2XB40</accession>
<protein>
    <submittedName>
        <fullName evidence="1">Uncharacterized protein</fullName>
    </submittedName>
</protein>
<comment type="caution">
    <text evidence="1">The sequence shown here is derived from an EMBL/GenBank/DDBJ whole genome shotgun (WGS) entry which is preliminary data.</text>
</comment>
<proteinExistence type="predicted"/>
<dbReference type="EMBL" id="JASBWV010000018">
    <property type="protein sequence ID" value="KAJ9121238.1"/>
    <property type="molecule type" value="Genomic_DNA"/>
</dbReference>
<reference evidence="1" key="1">
    <citation type="submission" date="2023-04" db="EMBL/GenBank/DDBJ databases">
        <title>Draft Genome sequencing of Naganishia species isolated from polar environments using Oxford Nanopore Technology.</title>
        <authorList>
            <person name="Leo P."/>
            <person name="Venkateswaran K."/>
        </authorList>
    </citation>
    <scope>NUCLEOTIDE SEQUENCE</scope>
    <source>
        <strain evidence="1">DBVPG 5303</strain>
    </source>
</reference>